<keyword evidence="5" id="KW-1185">Reference proteome</keyword>
<dbReference type="InterPro" id="IPR013187">
    <property type="entry name" value="F-box-assoc_dom_typ3"/>
</dbReference>
<feature type="domain" description="F-box" evidence="2">
    <location>
        <begin position="34"/>
        <end position="68"/>
    </location>
</feature>
<feature type="region of interest" description="Disordered" evidence="1">
    <location>
        <begin position="1"/>
        <end position="29"/>
    </location>
</feature>
<dbReference type="InterPro" id="IPR001810">
    <property type="entry name" value="F-box_dom"/>
</dbReference>
<protein>
    <submittedName>
        <fullName evidence="4">Uncharacterized protein</fullName>
    </submittedName>
</protein>
<evidence type="ECO:0000313" key="4">
    <source>
        <dbReference type="EMBL" id="VVB01406.1"/>
    </source>
</evidence>
<sequence length="292" mass="33375">MSRLPAKSLMKTHQKKRKEQDRNEDDESPSKLVSIPFDLELEILTRLPGRSLIKFRCVSKIWFSMFRDFFSMSSTRSRFIIVFSNNVPADFNAKRLFIFSASHEGEESSSLVANLDMEIPSLTLAHGSNYPSVHGFVGTLTYFGYDPLHHQFKALTLLPTPSPSPGQDHWCHLHEVITLGAGESRNQVTTLLYRPLTRGLCINGFVYYGAWESTPTNPVIVCFDVRYERISFIKAPKGVLLMQSDSMLTEYKGKLASIARNPFVPFLSFDLWILEDVKKHDWSKQTFELPCI</sequence>
<dbReference type="PANTHER" id="PTHR31111:SF100">
    <property type="entry name" value="F-BOX DOMAIN-CONTAINING PROTEIN"/>
    <property type="match status" value="1"/>
</dbReference>
<dbReference type="Pfam" id="PF00646">
    <property type="entry name" value="F-box"/>
    <property type="match status" value="1"/>
</dbReference>
<evidence type="ECO:0000259" key="3">
    <source>
        <dbReference type="Pfam" id="PF08268"/>
    </source>
</evidence>
<gene>
    <name evidence="4" type="ORF">ANE_LOCUS11850</name>
</gene>
<dbReference type="OrthoDB" id="1072402at2759"/>
<accession>A0A565BIC9</accession>
<dbReference type="InterPro" id="IPR017451">
    <property type="entry name" value="F-box-assoc_interact_dom"/>
</dbReference>
<evidence type="ECO:0000259" key="2">
    <source>
        <dbReference type="Pfam" id="PF00646"/>
    </source>
</evidence>
<dbReference type="SUPFAM" id="SSF81383">
    <property type="entry name" value="F-box domain"/>
    <property type="match status" value="1"/>
</dbReference>
<dbReference type="Pfam" id="PF08268">
    <property type="entry name" value="FBA_3"/>
    <property type="match status" value="1"/>
</dbReference>
<reference evidence="4" key="1">
    <citation type="submission" date="2019-07" db="EMBL/GenBank/DDBJ databases">
        <authorList>
            <person name="Dittberner H."/>
        </authorList>
    </citation>
    <scope>NUCLEOTIDE SEQUENCE [LARGE SCALE GENOMIC DNA]</scope>
</reference>
<name>A0A565BIC9_9BRAS</name>
<dbReference type="PANTHER" id="PTHR31111">
    <property type="entry name" value="BNAA05G37150D PROTEIN-RELATED"/>
    <property type="match status" value="1"/>
</dbReference>
<dbReference type="Proteomes" id="UP000489600">
    <property type="component" value="Unassembled WGS sequence"/>
</dbReference>
<feature type="domain" description="F-box associated beta-propeller type 3" evidence="3">
    <location>
        <begin position="141"/>
        <end position="290"/>
    </location>
</feature>
<evidence type="ECO:0000313" key="5">
    <source>
        <dbReference type="Proteomes" id="UP000489600"/>
    </source>
</evidence>
<evidence type="ECO:0000256" key="1">
    <source>
        <dbReference type="SAM" id="MobiDB-lite"/>
    </source>
</evidence>
<proteinExistence type="predicted"/>
<dbReference type="EMBL" id="CABITT030000004">
    <property type="protein sequence ID" value="VVB01406.1"/>
    <property type="molecule type" value="Genomic_DNA"/>
</dbReference>
<dbReference type="AlphaFoldDB" id="A0A565BIC9"/>
<organism evidence="4 5">
    <name type="scientific">Arabis nemorensis</name>
    <dbReference type="NCBI Taxonomy" id="586526"/>
    <lineage>
        <taxon>Eukaryota</taxon>
        <taxon>Viridiplantae</taxon>
        <taxon>Streptophyta</taxon>
        <taxon>Embryophyta</taxon>
        <taxon>Tracheophyta</taxon>
        <taxon>Spermatophyta</taxon>
        <taxon>Magnoliopsida</taxon>
        <taxon>eudicotyledons</taxon>
        <taxon>Gunneridae</taxon>
        <taxon>Pentapetalae</taxon>
        <taxon>rosids</taxon>
        <taxon>malvids</taxon>
        <taxon>Brassicales</taxon>
        <taxon>Brassicaceae</taxon>
        <taxon>Arabideae</taxon>
        <taxon>Arabis</taxon>
    </lineage>
</organism>
<comment type="caution">
    <text evidence="4">The sequence shown here is derived from an EMBL/GenBank/DDBJ whole genome shotgun (WGS) entry which is preliminary data.</text>
</comment>
<dbReference type="NCBIfam" id="TIGR01640">
    <property type="entry name" value="F_box_assoc_1"/>
    <property type="match status" value="1"/>
</dbReference>
<dbReference type="InterPro" id="IPR036047">
    <property type="entry name" value="F-box-like_dom_sf"/>
</dbReference>